<evidence type="ECO:0000256" key="12">
    <source>
        <dbReference type="RuleBase" id="RU363002"/>
    </source>
</evidence>
<evidence type="ECO:0000256" key="11">
    <source>
        <dbReference type="PIRNR" id="PIRNR006268"/>
    </source>
</evidence>
<sequence length="372" mass="42033">MFGKEIHKTRNWCVISKFILTGALFLTACDAPVSEEKFETDNDEVRIDQLISGYAQGTSYTIITGDDSLLVSQQEIDNLLKDFDTSLSSYIPESIVSRFNVASPGVYYFDDQQQYFQQCIEESMRVYDRTKGAFDPTVYPLVAGWGFLKDPGMEMDQHIVDSLLAMTGFRSGIDFDYKNLGDGRFSLTKKKQGLRMDFNAIAQGLSVDVVAKYLEEKGHENYFVEIGGEVRVKGRNREGHFWRIGVDAPKESNDGRDEIRDITNVVNLRGGAVATSGNYRKYYEKDGIKYSHTINPVTGYPVQHTLLSATVWSAQASTSDAYATAFMVMGTEKAMEFLETNSDLHLEVLLIFTNKKGRMEKFFTPGMKRFLD</sequence>
<dbReference type="PIRSF" id="PIRSF006268">
    <property type="entry name" value="ApbE"/>
    <property type="match status" value="1"/>
</dbReference>
<keyword evidence="12" id="KW-0472">Membrane</keyword>
<dbReference type="SUPFAM" id="SSF143631">
    <property type="entry name" value="ApbE-like"/>
    <property type="match status" value="1"/>
</dbReference>
<evidence type="ECO:0000256" key="3">
    <source>
        <dbReference type="ARBA" id="ARBA00016337"/>
    </source>
</evidence>
<dbReference type="InterPro" id="IPR003374">
    <property type="entry name" value="ApbE-like_sf"/>
</dbReference>
<dbReference type="EC" id="2.7.1.180" evidence="2 11"/>
<evidence type="ECO:0000256" key="5">
    <source>
        <dbReference type="ARBA" id="ARBA00022679"/>
    </source>
</evidence>
<dbReference type="PANTHER" id="PTHR30040">
    <property type="entry name" value="THIAMINE BIOSYNTHESIS LIPOPROTEIN APBE"/>
    <property type="match status" value="1"/>
</dbReference>
<dbReference type="Proteomes" id="UP001501126">
    <property type="component" value="Unassembled WGS sequence"/>
</dbReference>
<evidence type="ECO:0000256" key="4">
    <source>
        <dbReference type="ARBA" id="ARBA00022630"/>
    </source>
</evidence>
<evidence type="ECO:0000256" key="7">
    <source>
        <dbReference type="ARBA" id="ARBA00022827"/>
    </source>
</evidence>
<comment type="catalytic activity">
    <reaction evidence="10 11 12">
        <text>L-threonyl-[protein] + FAD = FMN-L-threonyl-[protein] + AMP + H(+)</text>
        <dbReference type="Rhea" id="RHEA:36847"/>
        <dbReference type="Rhea" id="RHEA-COMP:11060"/>
        <dbReference type="Rhea" id="RHEA-COMP:11061"/>
        <dbReference type="ChEBI" id="CHEBI:15378"/>
        <dbReference type="ChEBI" id="CHEBI:30013"/>
        <dbReference type="ChEBI" id="CHEBI:57692"/>
        <dbReference type="ChEBI" id="CHEBI:74257"/>
        <dbReference type="ChEBI" id="CHEBI:456215"/>
        <dbReference type="EC" id="2.7.1.180"/>
    </reaction>
</comment>
<evidence type="ECO:0000256" key="9">
    <source>
        <dbReference type="ARBA" id="ARBA00031306"/>
    </source>
</evidence>
<comment type="caution">
    <text evidence="13">The sequence shown here is derived from an EMBL/GenBank/DDBJ whole genome shotgun (WGS) entry which is preliminary data.</text>
</comment>
<evidence type="ECO:0000256" key="10">
    <source>
        <dbReference type="ARBA" id="ARBA00048540"/>
    </source>
</evidence>
<evidence type="ECO:0000256" key="6">
    <source>
        <dbReference type="ARBA" id="ARBA00022723"/>
    </source>
</evidence>
<comment type="subcellular location">
    <subcellularLocation>
        <location evidence="12">Cell inner membrane</location>
        <topology evidence="12">Lipid-anchor</topology>
        <orientation evidence="12">Periplasmic side</orientation>
    </subcellularLocation>
</comment>
<comment type="similarity">
    <text evidence="11 12">Belongs to the ApbE family.</text>
</comment>
<keyword evidence="4 11" id="KW-0285">Flavoprotein</keyword>
<reference evidence="14" key="1">
    <citation type="journal article" date="2019" name="Int. J. Syst. Evol. Microbiol.">
        <title>The Global Catalogue of Microorganisms (GCM) 10K type strain sequencing project: providing services to taxonomists for standard genome sequencing and annotation.</title>
        <authorList>
            <consortium name="The Broad Institute Genomics Platform"/>
            <consortium name="The Broad Institute Genome Sequencing Center for Infectious Disease"/>
            <person name="Wu L."/>
            <person name="Ma J."/>
        </authorList>
    </citation>
    <scope>NUCLEOTIDE SEQUENCE [LARGE SCALE GENOMIC DNA]</scope>
    <source>
        <strain evidence="14">JCM 16083</strain>
    </source>
</reference>
<keyword evidence="5 11" id="KW-0808">Transferase</keyword>
<dbReference type="Pfam" id="PF02424">
    <property type="entry name" value="ApbE"/>
    <property type="match status" value="1"/>
</dbReference>
<evidence type="ECO:0000256" key="8">
    <source>
        <dbReference type="ARBA" id="ARBA00022842"/>
    </source>
</evidence>
<proteinExistence type="inferred from homology"/>
<keyword evidence="6 11" id="KW-0479">Metal-binding</keyword>
<dbReference type="InterPro" id="IPR024932">
    <property type="entry name" value="ApbE"/>
</dbReference>
<dbReference type="EMBL" id="BAAAFH010000022">
    <property type="protein sequence ID" value="GAA0876374.1"/>
    <property type="molecule type" value="Genomic_DNA"/>
</dbReference>
<protein>
    <recommendedName>
        <fullName evidence="3 11">FAD:protein FMN transferase</fullName>
        <ecNumber evidence="2 11">2.7.1.180</ecNumber>
    </recommendedName>
    <alternativeName>
        <fullName evidence="9 11">Flavin transferase</fullName>
    </alternativeName>
</protein>
<gene>
    <name evidence="13" type="ORF">GCM10009118_27840</name>
</gene>
<keyword evidence="12" id="KW-0449">Lipoprotein</keyword>
<evidence type="ECO:0000256" key="1">
    <source>
        <dbReference type="ARBA" id="ARBA00001946"/>
    </source>
</evidence>
<name>A0ABP3Y6K4_9FLAO</name>
<evidence type="ECO:0000313" key="14">
    <source>
        <dbReference type="Proteomes" id="UP001501126"/>
    </source>
</evidence>
<evidence type="ECO:0000256" key="2">
    <source>
        <dbReference type="ARBA" id="ARBA00011955"/>
    </source>
</evidence>
<keyword evidence="8 11" id="KW-0460">Magnesium</keyword>
<comment type="cofactor">
    <cofactor evidence="1 12">
        <name>Mg(2+)</name>
        <dbReference type="ChEBI" id="CHEBI:18420"/>
    </cofactor>
</comment>
<keyword evidence="14" id="KW-1185">Reference proteome</keyword>
<keyword evidence="12" id="KW-1003">Cell membrane</keyword>
<dbReference type="PROSITE" id="PS51257">
    <property type="entry name" value="PROKAR_LIPOPROTEIN"/>
    <property type="match status" value="1"/>
</dbReference>
<evidence type="ECO:0000313" key="13">
    <source>
        <dbReference type="EMBL" id="GAA0876374.1"/>
    </source>
</evidence>
<keyword evidence="7 11" id="KW-0274">FAD</keyword>
<comment type="function">
    <text evidence="12">Flavin transferase that catalyzes the transfer of the FMN moiety of FAD and its covalent binding to the hydroxyl group of a threonine residue in a target flavoprotein.</text>
</comment>
<dbReference type="PANTHER" id="PTHR30040:SF2">
    <property type="entry name" value="FAD:PROTEIN FMN TRANSFERASE"/>
    <property type="match status" value="1"/>
</dbReference>
<dbReference type="GO" id="GO:0016740">
    <property type="term" value="F:transferase activity"/>
    <property type="evidence" value="ECO:0007669"/>
    <property type="project" value="UniProtKB-KW"/>
</dbReference>
<dbReference type="Gene3D" id="3.10.520.10">
    <property type="entry name" value="ApbE-like domains"/>
    <property type="match status" value="1"/>
</dbReference>
<accession>A0ABP3Y6K4</accession>
<keyword evidence="12" id="KW-0997">Cell inner membrane</keyword>
<organism evidence="13 14">
    <name type="scientific">Wandonia haliotis</name>
    <dbReference type="NCBI Taxonomy" id="574963"/>
    <lineage>
        <taxon>Bacteria</taxon>
        <taxon>Pseudomonadati</taxon>
        <taxon>Bacteroidota</taxon>
        <taxon>Flavobacteriia</taxon>
        <taxon>Flavobacteriales</taxon>
        <taxon>Crocinitomicaceae</taxon>
        <taxon>Wandonia</taxon>
    </lineage>
</organism>